<organism evidence="3 4">
    <name type="scientific">Desulfomarina profundi</name>
    <dbReference type="NCBI Taxonomy" id="2772557"/>
    <lineage>
        <taxon>Bacteria</taxon>
        <taxon>Pseudomonadati</taxon>
        <taxon>Thermodesulfobacteriota</taxon>
        <taxon>Desulfobulbia</taxon>
        <taxon>Desulfobulbales</taxon>
        <taxon>Desulfobulbaceae</taxon>
        <taxon>Desulfomarina</taxon>
    </lineage>
</organism>
<dbReference type="RefSeq" id="WP_228855448.1">
    <property type="nucleotide sequence ID" value="NZ_AP024086.1"/>
</dbReference>
<dbReference type="InterPro" id="IPR003607">
    <property type="entry name" value="HD/PDEase_dom"/>
</dbReference>
<dbReference type="Pfam" id="PF13487">
    <property type="entry name" value="HD_5"/>
    <property type="match status" value="1"/>
</dbReference>
<dbReference type="EMBL" id="AP024086">
    <property type="protein sequence ID" value="BCL63171.1"/>
    <property type="molecule type" value="Genomic_DNA"/>
</dbReference>
<keyword evidence="1" id="KW-0472">Membrane</keyword>
<sequence>MLSYKCMTLILIAFGAVIMSVNLLKCRSIIQTSRECLGRSDFRLIFFSCSHQGLLVLFLVGYGLVFFAIFNDISLTGSLLIGVIFFFGAVFAAVGLFQQSEMLSSIQLQNRELAKQNQQLEQTEATTIFALAYQAELRDLETGQHIERTSKYVKLLVDKLSKHPEYSDYLTLQYRQDLVKAAPLHDIGKVGVPDAILKKKGRLTDDEFTIMKKHCEYGARVLKIADEKLGFESFLKLAVQIVLTHHEKWDGSGYPRGLKGEEIPLSGRIMAVADVYDALRSERCYKDAYSHAEACEILSQEKGKHFDPLLIEVFFECEKEFEIVSCLVG</sequence>
<dbReference type="KEGG" id="dbk:DGMP_38640"/>
<dbReference type="PANTHER" id="PTHR45228">
    <property type="entry name" value="CYCLIC DI-GMP PHOSPHODIESTERASE TM_0186-RELATED"/>
    <property type="match status" value="1"/>
</dbReference>
<evidence type="ECO:0000259" key="2">
    <source>
        <dbReference type="PROSITE" id="PS51832"/>
    </source>
</evidence>
<dbReference type="Proteomes" id="UP000826725">
    <property type="component" value="Chromosome"/>
</dbReference>
<feature type="transmembrane region" description="Helical" evidence="1">
    <location>
        <begin position="6"/>
        <end position="24"/>
    </location>
</feature>
<gene>
    <name evidence="3" type="ORF">DGMP_38640</name>
</gene>
<accession>A0A8D5JTH0</accession>
<dbReference type="PANTHER" id="PTHR45228:SF5">
    <property type="entry name" value="CYCLIC DI-GMP PHOSPHODIESTERASE VC_1348-RELATED"/>
    <property type="match status" value="1"/>
</dbReference>
<evidence type="ECO:0000313" key="3">
    <source>
        <dbReference type="EMBL" id="BCL63171.1"/>
    </source>
</evidence>
<dbReference type="AlphaFoldDB" id="A0A8D5JTH0"/>
<name>A0A8D5JTH0_9BACT</name>
<evidence type="ECO:0000256" key="1">
    <source>
        <dbReference type="SAM" id="Phobius"/>
    </source>
</evidence>
<dbReference type="CDD" id="cd00077">
    <property type="entry name" value="HDc"/>
    <property type="match status" value="1"/>
</dbReference>
<keyword evidence="4" id="KW-1185">Reference proteome</keyword>
<keyword evidence="1" id="KW-0812">Transmembrane</keyword>
<feature type="domain" description="HD-GYP" evidence="2">
    <location>
        <begin position="120"/>
        <end position="329"/>
    </location>
</feature>
<evidence type="ECO:0000313" key="4">
    <source>
        <dbReference type="Proteomes" id="UP000826725"/>
    </source>
</evidence>
<dbReference type="SMART" id="SM00471">
    <property type="entry name" value="HDc"/>
    <property type="match status" value="1"/>
</dbReference>
<protein>
    <recommendedName>
        <fullName evidence="2">HD-GYP domain-containing protein</fullName>
    </recommendedName>
</protein>
<proteinExistence type="predicted"/>
<feature type="transmembrane region" description="Helical" evidence="1">
    <location>
        <begin position="44"/>
        <end position="69"/>
    </location>
</feature>
<dbReference type="InterPro" id="IPR037522">
    <property type="entry name" value="HD_GYP_dom"/>
</dbReference>
<dbReference type="PROSITE" id="PS51832">
    <property type="entry name" value="HD_GYP"/>
    <property type="match status" value="1"/>
</dbReference>
<reference evidence="3" key="1">
    <citation type="submission" date="2020-09" db="EMBL/GenBank/DDBJ databases">
        <title>Desulfogranum mesoprofundum gen. nov., sp. nov., a novel mesophilic, sulfate-reducing chemolithoautotroph isolated from a deep-sea hydrothermal vent chimney in the Suiyo Seamount.</title>
        <authorList>
            <person name="Hashimoto Y."/>
            <person name="Nakagawa S."/>
        </authorList>
    </citation>
    <scope>NUCLEOTIDE SEQUENCE</scope>
    <source>
        <strain evidence="3">KT2</strain>
    </source>
</reference>
<dbReference type="InterPro" id="IPR052020">
    <property type="entry name" value="Cyclic_di-GMP/3'3'-cGAMP_PDE"/>
</dbReference>
<keyword evidence="1" id="KW-1133">Transmembrane helix</keyword>
<feature type="transmembrane region" description="Helical" evidence="1">
    <location>
        <begin position="75"/>
        <end position="97"/>
    </location>
</feature>